<dbReference type="PANTHER" id="PTHR11567:SF207">
    <property type="entry name" value="LYSOPHOSPHATIDIC ACID PHOSPHATASE TYPE 6"/>
    <property type="match status" value="1"/>
</dbReference>
<dbReference type="CDD" id="cd07061">
    <property type="entry name" value="HP_HAP_like"/>
    <property type="match status" value="1"/>
</dbReference>
<evidence type="ECO:0000313" key="2">
    <source>
        <dbReference type="EMBL" id="PTQ40231.1"/>
    </source>
</evidence>
<name>A0A2R6X2E3_MARPO</name>
<evidence type="ECO:0000256" key="1">
    <source>
        <dbReference type="ARBA" id="ARBA00005375"/>
    </source>
</evidence>
<keyword evidence="3" id="KW-1185">Reference proteome</keyword>
<comment type="similarity">
    <text evidence="1">Belongs to the histidine acid phosphatase family.</text>
</comment>
<dbReference type="AlphaFoldDB" id="A0A2R6X2E3"/>
<dbReference type="Proteomes" id="UP000244005">
    <property type="component" value="Unassembled WGS sequence"/>
</dbReference>
<dbReference type="SUPFAM" id="SSF53254">
    <property type="entry name" value="Phosphoglycerate mutase-like"/>
    <property type="match status" value="1"/>
</dbReference>
<dbReference type="EMBL" id="KZ772713">
    <property type="protein sequence ID" value="PTQ40231.1"/>
    <property type="molecule type" value="Genomic_DNA"/>
</dbReference>
<dbReference type="InterPro" id="IPR029033">
    <property type="entry name" value="His_PPase_superfam"/>
</dbReference>
<sequence>MLKRVVYIVRILQLIRSRDMNAVINTLNAVYTPPKCDLFDLEPVQVHVIFRHGDRSPSPINSVNLDANLWASRLQEPFIQMLEKTKYKIQTHPWGQLTTTGKEQALGLGQWLQRSYLDVLKISAENLPSSIQFRSTDYERAHMTGLYVLNGLLGSSEAAGRIPVIMRENTDETFGDNGYFYGVLGLVKESMDLELKPVLQADGTFRPSDTSLLFEKLQAGLGAFLGLPTDRPFNWLLLTLVVDAIECGVKHGDPIPGSVTLEELIAVKTAMRNQLMMAFTEKLQLGPGQLMREIGESMTQRTVCDGVPSLYLYSGHDATIMSVAANLGVPVNEWPDYTANIIVELLKSADLREQYFVRVLYNGAEVRLTSLSSPTQESKTVFTIKEFLEQFSLNRITEEEFQSTRSKTEDSSFYDNLRRVGA</sequence>
<evidence type="ECO:0000313" key="3">
    <source>
        <dbReference type="Proteomes" id="UP000244005"/>
    </source>
</evidence>
<dbReference type="Gene3D" id="3.40.50.1240">
    <property type="entry name" value="Phosphoglycerate mutase-like"/>
    <property type="match status" value="1"/>
</dbReference>
<dbReference type="InterPro" id="IPR050645">
    <property type="entry name" value="Histidine_acid_phosphatase"/>
</dbReference>
<reference evidence="3" key="1">
    <citation type="journal article" date="2017" name="Cell">
        <title>Insights into land plant evolution garnered from the Marchantia polymorpha genome.</title>
        <authorList>
            <person name="Bowman J.L."/>
            <person name="Kohchi T."/>
            <person name="Yamato K.T."/>
            <person name="Jenkins J."/>
            <person name="Shu S."/>
            <person name="Ishizaki K."/>
            <person name="Yamaoka S."/>
            <person name="Nishihama R."/>
            <person name="Nakamura Y."/>
            <person name="Berger F."/>
            <person name="Adam C."/>
            <person name="Aki S.S."/>
            <person name="Althoff F."/>
            <person name="Araki T."/>
            <person name="Arteaga-Vazquez M.A."/>
            <person name="Balasubrmanian S."/>
            <person name="Barry K."/>
            <person name="Bauer D."/>
            <person name="Boehm C.R."/>
            <person name="Briginshaw L."/>
            <person name="Caballero-Perez J."/>
            <person name="Catarino B."/>
            <person name="Chen F."/>
            <person name="Chiyoda S."/>
            <person name="Chovatia M."/>
            <person name="Davies K.M."/>
            <person name="Delmans M."/>
            <person name="Demura T."/>
            <person name="Dierschke T."/>
            <person name="Dolan L."/>
            <person name="Dorantes-Acosta A.E."/>
            <person name="Eklund D.M."/>
            <person name="Florent S.N."/>
            <person name="Flores-Sandoval E."/>
            <person name="Fujiyama A."/>
            <person name="Fukuzawa H."/>
            <person name="Galik B."/>
            <person name="Grimanelli D."/>
            <person name="Grimwood J."/>
            <person name="Grossniklaus U."/>
            <person name="Hamada T."/>
            <person name="Haseloff J."/>
            <person name="Hetherington A.J."/>
            <person name="Higo A."/>
            <person name="Hirakawa Y."/>
            <person name="Hundley H.N."/>
            <person name="Ikeda Y."/>
            <person name="Inoue K."/>
            <person name="Inoue S.I."/>
            <person name="Ishida S."/>
            <person name="Jia Q."/>
            <person name="Kakita M."/>
            <person name="Kanazawa T."/>
            <person name="Kawai Y."/>
            <person name="Kawashima T."/>
            <person name="Kennedy M."/>
            <person name="Kinose K."/>
            <person name="Kinoshita T."/>
            <person name="Kohara Y."/>
            <person name="Koide E."/>
            <person name="Komatsu K."/>
            <person name="Kopischke S."/>
            <person name="Kubo M."/>
            <person name="Kyozuka J."/>
            <person name="Lagercrantz U."/>
            <person name="Lin S.S."/>
            <person name="Lindquist E."/>
            <person name="Lipzen A.M."/>
            <person name="Lu C.W."/>
            <person name="De Luna E."/>
            <person name="Martienssen R.A."/>
            <person name="Minamino N."/>
            <person name="Mizutani M."/>
            <person name="Mizutani M."/>
            <person name="Mochizuki N."/>
            <person name="Monte I."/>
            <person name="Mosher R."/>
            <person name="Nagasaki H."/>
            <person name="Nakagami H."/>
            <person name="Naramoto S."/>
            <person name="Nishitani K."/>
            <person name="Ohtani M."/>
            <person name="Okamoto T."/>
            <person name="Okumura M."/>
            <person name="Phillips J."/>
            <person name="Pollak B."/>
            <person name="Reinders A."/>
            <person name="Rovekamp M."/>
            <person name="Sano R."/>
            <person name="Sawa S."/>
            <person name="Schmid M.W."/>
            <person name="Shirakawa M."/>
            <person name="Solano R."/>
            <person name="Spunde A."/>
            <person name="Suetsugu N."/>
            <person name="Sugano S."/>
            <person name="Sugiyama A."/>
            <person name="Sun R."/>
            <person name="Suzuki Y."/>
            <person name="Takenaka M."/>
            <person name="Takezawa D."/>
            <person name="Tomogane H."/>
            <person name="Tsuzuki M."/>
            <person name="Ueda T."/>
            <person name="Umeda M."/>
            <person name="Ward J.M."/>
            <person name="Watanabe Y."/>
            <person name="Yazaki K."/>
            <person name="Yokoyama R."/>
            <person name="Yoshitake Y."/>
            <person name="Yotsui I."/>
            <person name="Zachgo S."/>
            <person name="Schmutz J."/>
        </authorList>
    </citation>
    <scope>NUCLEOTIDE SEQUENCE [LARGE SCALE GENOMIC DNA]</scope>
    <source>
        <strain evidence="3">Tak-1</strain>
    </source>
</reference>
<proteinExistence type="inferred from homology"/>
<dbReference type="OMA" id="CSFAVFQ"/>
<organism evidence="2 3">
    <name type="scientific">Marchantia polymorpha</name>
    <name type="common">Common liverwort</name>
    <name type="synonym">Marchantia aquatica</name>
    <dbReference type="NCBI Taxonomy" id="3197"/>
    <lineage>
        <taxon>Eukaryota</taxon>
        <taxon>Viridiplantae</taxon>
        <taxon>Streptophyta</taxon>
        <taxon>Embryophyta</taxon>
        <taxon>Marchantiophyta</taxon>
        <taxon>Marchantiopsida</taxon>
        <taxon>Marchantiidae</taxon>
        <taxon>Marchantiales</taxon>
        <taxon>Marchantiaceae</taxon>
        <taxon>Marchantia</taxon>
    </lineage>
</organism>
<dbReference type="OrthoDB" id="10257284at2759"/>
<dbReference type="PANTHER" id="PTHR11567">
    <property type="entry name" value="ACID PHOSPHATASE-RELATED"/>
    <property type="match status" value="1"/>
</dbReference>
<gene>
    <name evidence="2" type="ORF">MARPO_0041s0097</name>
</gene>
<protein>
    <recommendedName>
        <fullName evidence="4">Acid phosphatase</fullName>
    </recommendedName>
</protein>
<dbReference type="GO" id="GO:0016791">
    <property type="term" value="F:phosphatase activity"/>
    <property type="evidence" value="ECO:0000318"/>
    <property type="project" value="GO_Central"/>
</dbReference>
<accession>A0A2R6X2E3</accession>
<dbReference type="Pfam" id="PF00328">
    <property type="entry name" value="His_Phos_2"/>
    <property type="match status" value="2"/>
</dbReference>
<dbReference type="InterPro" id="IPR000560">
    <property type="entry name" value="His_Pase_clade-2"/>
</dbReference>
<evidence type="ECO:0008006" key="4">
    <source>
        <dbReference type="Google" id="ProtNLM"/>
    </source>
</evidence>